<dbReference type="Pfam" id="PF04230">
    <property type="entry name" value="PS_pyruv_trans"/>
    <property type="match status" value="1"/>
</dbReference>
<reference evidence="2" key="1">
    <citation type="submission" date="2016-05" db="EMBL/GenBank/DDBJ databases">
        <authorList>
            <person name="Cock P.J.A."/>
            <person name="Cock P.J.A."/>
        </authorList>
    </citation>
    <scope>NUCLEOTIDE SEQUENCE</scope>
    <source>
        <strain evidence="2">PWN146_assembly</strain>
    </source>
</reference>
<accession>A0A1C3HBC3</accession>
<keyword evidence="2" id="KW-0808">Transferase</keyword>
<evidence type="ECO:0000313" key="2">
    <source>
        <dbReference type="EMBL" id="SAY42353.1"/>
    </source>
</evidence>
<dbReference type="EMBL" id="LT575490">
    <property type="protein sequence ID" value="SAY42353.1"/>
    <property type="molecule type" value="Genomic_DNA"/>
</dbReference>
<proteinExistence type="predicted"/>
<feature type="domain" description="Polysaccharide pyruvyl transferase" evidence="1">
    <location>
        <begin position="81"/>
        <end position="257"/>
    </location>
</feature>
<gene>
    <name evidence="2" type="ORF">PWN146_01031</name>
</gene>
<organism evidence="2">
    <name type="scientific">Serratia marcescens</name>
    <dbReference type="NCBI Taxonomy" id="615"/>
    <lineage>
        <taxon>Bacteria</taxon>
        <taxon>Pseudomonadati</taxon>
        <taxon>Pseudomonadota</taxon>
        <taxon>Gammaproteobacteria</taxon>
        <taxon>Enterobacterales</taxon>
        <taxon>Yersiniaceae</taxon>
        <taxon>Serratia</taxon>
    </lineage>
</organism>
<protein>
    <submittedName>
        <fullName evidence="2">Polysaccharide pyruvyl transferase</fullName>
    </submittedName>
</protein>
<dbReference type="GO" id="GO:0016740">
    <property type="term" value="F:transferase activity"/>
    <property type="evidence" value="ECO:0007669"/>
    <property type="project" value="UniProtKB-KW"/>
</dbReference>
<dbReference type="InterPro" id="IPR007345">
    <property type="entry name" value="Polysacch_pyruvyl_Trfase"/>
</dbReference>
<name>A0A1C3HBC3_SERMA</name>
<dbReference type="AlphaFoldDB" id="A0A1C3HBC3"/>
<sequence length="327" mass="37811">MSVKYGVLTYESDIYIKRDWINLGDYVQSTAAKQFFPEVNKFIPRDHMNAYSGDPVKMIMNAWYMDLPENFPPSEEINPLYVSIHINSTIAEKIFTPASIEHFKKFEPIGCRDFYTRDMLRAKGIDAYYSGCMTLTLGQTYKRDNVTDDVYFIDVMYDSMSLPELIRQPLRFGKRILNGRAFEFSHRKKILNKYFDEELLAKAKFETQILPYISAQEGFKLADEFLRRLSNAKLVVTSRIHTALPCLAMGTPVIFVNGGFKNKVDNCRFDGLFDFFNRIDVDNNAESTINFDFNGEKIGIETKIKNKDVHVPYAKELIAKCHNFSEG</sequence>
<evidence type="ECO:0000259" key="1">
    <source>
        <dbReference type="Pfam" id="PF04230"/>
    </source>
</evidence>